<accession>A0A1E5W2X6</accession>
<feature type="compositionally biased region" description="Low complexity" evidence="1">
    <location>
        <begin position="22"/>
        <end position="31"/>
    </location>
</feature>
<reference evidence="2 3" key="1">
    <citation type="submission" date="2016-09" db="EMBL/GenBank/DDBJ databases">
        <title>The draft genome of Dichanthelium oligosanthes: A C3 panicoid grass species.</title>
        <authorList>
            <person name="Studer A.J."/>
            <person name="Schnable J.C."/>
            <person name="Brutnell T.P."/>
        </authorList>
    </citation>
    <scope>NUCLEOTIDE SEQUENCE [LARGE SCALE GENOMIC DNA]</scope>
    <source>
        <strain evidence="3">cv. Kellogg 1175</strain>
        <tissue evidence="2">Leaf</tissue>
    </source>
</reference>
<name>A0A1E5W2X6_9POAL</name>
<sequence>METTYAGTCGTRELHTAKKSRTSSSTLKSGSGVPSFCQQGDVSQGVEAAMGRESELAKLPEDIFDHLYSLVPLEDAARAACVSRGFLRSCRPGDATQACVQ</sequence>
<organism evidence="2 3">
    <name type="scientific">Dichanthelium oligosanthes</name>
    <dbReference type="NCBI Taxonomy" id="888268"/>
    <lineage>
        <taxon>Eukaryota</taxon>
        <taxon>Viridiplantae</taxon>
        <taxon>Streptophyta</taxon>
        <taxon>Embryophyta</taxon>
        <taxon>Tracheophyta</taxon>
        <taxon>Spermatophyta</taxon>
        <taxon>Magnoliopsida</taxon>
        <taxon>Liliopsida</taxon>
        <taxon>Poales</taxon>
        <taxon>Poaceae</taxon>
        <taxon>PACMAD clade</taxon>
        <taxon>Panicoideae</taxon>
        <taxon>Panicodae</taxon>
        <taxon>Paniceae</taxon>
        <taxon>Dichantheliinae</taxon>
        <taxon>Dichanthelium</taxon>
    </lineage>
</organism>
<evidence type="ECO:0008006" key="4">
    <source>
        <dbReference type="Google" id="ProtNLM"/>
    </source>
</evidence>
<proteinExistence type="predicted"/>
<feature type="region of interest" description="Disordered" evidence="1">
    <location>
        <begin position="17"/>
        <end position="36"/>
    </location>
</feature>
<comment type="caution">
    <text evidence="2">The sequence shown here is derived from an EMBL/GenBank/DDBJ whole genome shotgun (WGS) entry which is preliminary data.</text>
</comment>
<dbReference type="InterPro" id="IPR036047">
    <property type="entry name" value="F-box-like_dom_sf"/>
</dbReference>
<gene>
    <name evidence="2" type="ORF">BAE44_0007300</name>
</gene>
<evidence type="ECO:0000256" key="1">
    <source>
        <dbReference type="SAM" id="MobiDB-lite"/>
    </source>
</evidence>
<protein>
    <recommendedName>
        <fullName evidence="4">F-box domain-containing protein</fullName>
    </recommendedName>
</protein>
<dbReference type="AlphaFoldDB" id="A0A1E5W2X6"/>
<dbReference type="EMBL" id="LWDX02022928">
    <property type="protein sequence ID" value="OEL31678.1"/>
    <property type="molecule type" value="Genomic_DNA"/>
</dbReference>
<evidence type="ECO:0000313" key="3">
    <source>
        <dbReference type="Proteomes" id="UP000095767"/>
    </source>
</evidence>
<keyword evidence="3" id="KW-1185">Reference proteome</keyword>
<evidence type="ECO:0000313" key="2">
    <source>
        <dbReference type="EMBL" id="OEL31678.1"/>
    </source>
</evidence>
<dbReference type="SUPFAM" id="SSF81383">
    <property type="entry name" value="F-box domain"/>
    <property type="match status" value="1"/>
</dbReference>
<dbReference type="Proteomes" id="UP000095767">
    <property type="component" value="Unassembled WGS sequence"/>
</dbReference>